<evidence type="ECO:0000256" key="1">
    <source>
        <dbReference type="ARBA" id="ARBA00010617"/>
    </source>
</evidence>
<dbReference type="InterPro" id="IPR001128">
    <property type="entry name" value="Cyt_P450"/>
</dbReference>
<dbReference type="InterPro" id="IPR002401">
    <property type="entry name" value="Cyt_P450_E_grp-I"/>
</dbReference>
<evidence type="ECO:0000313" key="7">
    <source>
        <dbReference type="EnsemblPlants" id="Kaladp0011s1013.1.v1.1"/>
    </source>
</evidence>
<dbReference type="PRINTS" id="PR00385">
    <property type="entry name" value="P450"/>
</dbReference>
<organism evidence="7 8">
    <name type="scientific">Kalanchoe fedtschenkoi</name>
    <name type="common">Lavender scallops</name>
    <name type="synonym">South American air plant</name>
    <dbReference type="NCBI Taxonomy" id="63787"/>
    <lineage>
        <taxon>Eukaryota</taxon>
        <taxon>Viridiplantae</taxon>
        <taxon>Streptophyta</taxon>
        <taxon>Embryophyta</taxon>
        <taxon>Tracheophyta</taxon>
        <taxon>Spermatophyta</taxon>
        <taxon>Magnoliopsida</taxon>
        <taxon>eudicotyledons</taxon>
        <taxon>Gunneridae</taxon>
        <taxon>Pentapetalae</taxon>
        <taxon>Saxifragales</taxon>
        <taxon>Crassulaceae</taxon>
        <taxon>Kalanchoe</taxon>
    </lineage>
</organism>
<dbReference type="InterPro" id="IPR036396">
    <property type="entry name" value="Cyt_P450_sf"/>
</dbReference>
<dbReference type="PANTHER" id="PTHR47955">
    <property type="entry name" value="CYTOCHROME P450 FAMILY 71 PROTEIN"/>
    <property type="match status" value="1"/>
</dbReference>
<accession>A0A7N0RJ66</accession>
<comment type="similarity">
    <text evidence="1 5">Belongs to the cytochrome P450 family.</text>
</comment>
<evidence type="ECO:0008006" key="9">
    <source>
        <dbReference type="Google" id="ProtNLM"/>
    </source>
</evidence>
<sequence>MCIKMEGRAPFFSHISRKHQTIMAHTWEMLDSQLASSLLYLFLFALFLFIWFHPKLSSKKLQAPSPPRLPIIGNLHQLGSYPHRALAALAQRHGPLMMLRLGSAPTFVVSSGKVVEEMVKKHDIAFSNRHDSTIYRRLMYDCKDLLLAPYGEYWRQMRGVCFSQLLSPKMVQSLQYLREQETNLLMDKIKGFNTTPFDLSHLFEYLTKDIVYIATLGKRFSEGQSTEDKLTRLFVEFNALLGLFNVGDYIPWLSWINHFNGLNERIENNHREINELLEEVINDQLARRTSNNEAKEKVLLDALLDAQNGDSVTRESAKAVILDVFAGGIDTVFVVLEWAMTELIRNPEILKRTQQQIREIVGGQNQITKHDISKMTYLKAVIKESMRMHPPFPLIPRVSNQEVELHGYTIPNKTRLLINIYAVGRDPECWEEPDTFKPERFMNDGSLIEYNSNDYSWMAFGAGRRGCPGGLFGMTLIEFVIASLLQNFDWSLPDGKTEKDVDMDEFVALALHKLQPLIAVATPNPDI</sequence>
<dbReference type="GO" id="GO:0016705">
    <property type="term" value="F:oxidoreductase activity, acting on paired donors, with incorporation or reduction of molecular oxygen"/>
    <property type="evidence" value="ECO:0007669"/>
    <property type="project" value="InterPro"/>
</dbReference>
<evidence type="ECO:0000256" key="5">
    <source>
        <dbReference type="RuleBase" id="RU000461"/>
    </source>
</evidence>
<dbReference type="PRINTS" id="PR00463">
    <property type="entry name" value="EP450I"/>
</dbReference>
<feature type="binding site" description="axial binding residue" evidence="4">
    <location>
        <position position="467"/>
    </location>
    <ligand>
        <name>heme</name>
        <dbReference type="ChEBI" id="CHEBI:30413"/>
    </ligand>
    <ligandPart>
        <name>Fe</name>
        <dbReference type="ChEBI" id="CHEBI:18248"/>
    </ligandPart>
</feature>
<keyword evidence="5" id="KW-0503">Monooxygenase</keyword>
<dbReference type="FunFam" id="1.10.630.10:FF:000011">
    <property type="entry name" value="Cytochrome P450 83B1"/>
    <property type="match status" value="1"/>
</dbReference>
<evidence type="ECO:0000256" key="2">
    <source>
        <dbReference type="ARBA" id="ARBA00022723"/>
    </source>
</evidence>
<keyword evidence="2 4" id="KW-0479">Metal-binding</keyword>
<keyword evidence="8" id="KW-1185">Reference proteome</keyword>
<evidence type="ECO:0000256" key="6">
    <source>
        <dbReference type="SAM" id="Phobius"/>
    </source>
</evidence>
<keyword evidence="6" id="KW-0812">Transmembrane</keyword>
<protein>
    <recommendedName>
        <fullName evidence="9">Cytochrome P450</fullName>
    </recommendedName>
</protein>
<keyword evidence="6" id="KW-0472">Membrane</keyword>
<evidence type="ECO:0000256" key="4">
    <source>
        <dbReference type="PIRSR" id="PIRSR602401-1"/>
    </source>
</evidence>
<dbReference type="GO" id="GO:0020037">
    <property type="term" value="F:heme binding"/>
    <property type="evidence" value="ECO:0007669"/>
    <property type="project" value="InterPro"/>
</dbReference>
<dbReference type="OMA" id="TIMAHTW"/>
<dbReference type="PANTHER" id="PTHR47955:SF15">
    <property type="entry name" value="CYTOCHROME P450 71A2-LIKE"/>
    <property type="match status" value="1"/>
</dbReference>
<name>A0A7N0RJ66_KALFE</name>
<reference evidence="7" key="1">
    <citation type="submission" date="2021-01" db="UniProtKB">
        <authorList>
            <consortium name="EnsemblPlants"/>
        </authorList>
    </citation>
    <scope>IDENTIFICATION</scope>
</reference>
<dbReference type="GO" id="GO:0004497">
    <property type="term" value="F:monooxygenase activity"/>
    <property type="evidence" value="ECO:0007669"/>
    <property type="project" value="UniProtKB-KW"/>
</dbReference>
<evidence type="ECO:0000256" key="3">
    <source>
        <dbReference type="ARBA" id="ARBA00023004"/>
    </source>
</evidence>
<keyword evidence="5" id="KW-0560">Oxidoreductase</keyword>
<proteinExistence type="inferred from homology"/>
<dbReference type="CDD" id="cd11072">
    <property type="entry name" value="CYP71-like"/>
    <property type="match status" value="1"/>
</dbReference>
<dbReference type="SUPFAM" id="SSF48264">
    <property type="entry name" value="Cytochrome P450"/>
    <property type="match status" value="1"/>
</dbReference>
<evidence type="ECO:0000313" key="8">
    <source>
        <dbReference type="Proteomes" id="UP000594263"/>
    </source>
</evidence>
<dbReference type="PROSITE" id="PS00086">
    <property type="entry name" value="CYTOCHROME_P450"/>
    <property type="match status" value="1"/>
</dbReference>
<dbReference type="Proteomes" id="UP000594263">
    <property type="component" value="Unplaced"/>
</dbReference>
<dbReference type="Pfam" id="PF00067">
    <property type="entry name" value="p450"/>
    <property type="match status" value="1"/>
</dbReference>
<keyword evidence="3 4" id="KW-0408">Iron</keyword>
<dbReference type="InterPro" id="IPR017972">
    <property type="entry name" value="Cyt_P450_CS"/>
</dbReference>
<dbReference type="Gramene" id="Kaladp0011s1013.1.v1.1">
    <property type="protein sequence ID" value="Kaladp0011s1013.1.v1.1"/>
    <property type="gene ID" value="Kaladp0011s1013.v1.1"/>
</dbReference>
<feature type="transmembrane region" description="Helical" evidence="6">
    <location>
        <begin position="34"/>
        <end position="52"/>
    </location>
</feature>
<dbReference type="GO" id="GO:0005506">
    <property type="term" value="F:iron ion binding"/>
    <property type="evidence" value="ECO:0007669"/>
    <property type="project" value="InterPro"/>
</dbReference>
<dbReference type="EnsemblPlants" id="Kaladp0011s1013.1.v1.1">
    <property type="protein sequence ID" value="Kaladp0011s1013.1.v1.1"/>
    <property type="gene ID" value="Kaladp0011s1013.v1.1"/>
</dbReference>
<keyword evidence="4 5" id="KW-0349">Heme</keyword>
<keyword evidence="6" id="KW-1133">Transmembrane helix</keyword>
<dbReference type="Gene3D" id="1.10.630.10">
    <property type="entry name" value="Cytochrome P450"/>
    <property type="match status" value="1"/>
</dbReference>
<comment type="cofactor">
    <cofactor evidence="4">
        <name>heme</name>
        <dbReference type="ChEBI" id="CHEBI:30413"/>
    </cofactor>
</comment>
<dbReference type="AlphaFoldDB" id="A0A7N0RJ66"/>